<name>A0A1F6B3J3_9BACT</name>
<organism evidence="5 6">
    <name type="scientific">Candidatus Gottesmanbacteria bacterium RIFCSPLOWO2_01_FULL_46_9</name>
    <dbReference type="NCBI Taxonomy" id="1798394"/>
    <lineage>
        <taxon>Bacteria</taxon>
        <taxon>Candidatus Gottesmaniibacteriota</taxon>
    </lineage>
</organism>
<comment type="subunit">
    <text evidence="4">Part of the 50S ribosomal subunit. Contacts protein L29, and trigger factor when it is bound to the ribosome.</text>
</comment>
<protein>
    <recommendedName>
        <fullName evidence="4">Large ribosomal subunit protein uL23</fullName>
    </recommendedName>
</protein>
<gene>
    <name evidence="4" type="primary">rplW</name>
    <name evidence="5" type="ORF">A3A63_03605</name>
</gene>
<dbReference type="EMBL" id="MFJX01000011">
    <property type="protein sequence ID" value="OGG31478.1"/>
    <property type="molecule type" value="Genomic_DNA"/>
</dbReference>
<evidence type="ECO:0000313" key="5">
    <source>
        <dbReference type="EMBL" id="OGG31478.1"/>
    </source>
</evidence>
<dbReference type="GO" id="GO:0005840">
    <property type="term" value="C:ribosome"/>
    <property type="evidence" value="ECO:0007669"/>
    <property type="project" value="UniProtKB-KW"/>
</dbReference>
<accession>A0A1F6B3J3</accession>
<dbReference type="Pfam" id="PF00276">
    <property type="entry name" value="Ribosomal_L23"/>
    <property type="match status" value="1"/>
</dbReference>
<dbReference type="InterPro" id="IPR013025">
    <property type="entry name" value="Ribosomal_uL23-like"/>
</dbReference>
<dbReference type="GO" id="GO:0003735">
    <property type="term" value="F:structural constituent of ribosome"/>
    <property type="evidence" value="ECO:0007669"/>
    <property type="project" value="InterPro"/>
</dbReference>
<dbReference type="GO" id="GO:0019843">
    <property type="term" value="F:rRNA binding"/>
    <property type="evidence" value="ECO:0007669"/>
    <property type="project" value="UniProtKB-UniRule"/>
</dbReference>
<sequence length="109" mass="12252">MNTIVRRPLITEKTLTLASRGWYTFVVSDDASKPSIAWAVSRFYKVTVTQVRVISMHGKVRRVGKLSKHTKKADWKKAMVQLAKGQKIDVFEVTSEQGTQGEKADSGKK</sequence>
<evidence type="ECO:0000256" key="1">
    <source>
        <dbReference type="ARBA" id="ARBA00006700"/>
    </source>
</evidence>
<dbReference type="NCBIfam" id="NF004363">
    <property type="entry name" value="PRK05738.2-4"/>
    <property type="match status" value="1"/>
</dbReference>
<dbReference type="InterPro" id="IPR012677">
    <property type="entry name" value="Nucleotide-bd_a/b_plait_sf"/>
</dbReference>
<comment type="caution">
    <text evidence="5">The sequence shown here is derived from an EMBL/GenBank/DDBJ whole genome shotgun (WGS) entry which is preliminary data.</text>
</comment>
<dbReference type="Proteomes" id="UP000176450">
    <property type="component" value="Unassembled WGS sequence"/>
</dbReference>
<dbReference type="GO" id="GO:0006412">
    <property type="term" value="P:translation"/>
    <property type="evidence" value="ECO:0007669"/>
    <property type="project" value="UniProtKB-UniRule"/>
</dbReference>
<comment type="function">
    <text evidence="4">One of the early assembly proteins it binds 23S rRNA. One of the proteins that surrounds the polypeptide exit tunnel on the outside of the ribosome. Forms the main docking site for trigger factor binding to the ribosome.</text>
</comment>
<dbReference type="Gene3D" id="3.30.70.330">
    <property type="match status" value="1"/>
</dbReference>
<evidence type="ECO:0000256" key="3">
    <source>
        <dbReference type="ARBA" id="ARBA00023274"/>
    </source>
</evidence>
<evidence type="ECO:0000256" key="4">
    <source>
        <dbReference type="HAMAP-Rule" id="MF_01369"/>
    </source>
</evidence>
<dbReference type="GO" id="GO:1990904">
    <property type="term" value="C:ribonucleoprotein complex"/>
    <property type="evidence" value="ECO:0007669"/>
    <property type="project" value="UniProtKB-KW"/>
</dbReference>
<dbReference type="InterPro" id="IPR012678">
    <property type="entry name" value="Ribosomal_uL23/eL15/eS24_sf"/>
</dbReference>
<dbReference type="HAMAP" id="MF_01369_B">
    <property type="entry name" value="Ribosomal_uL23_B"/>
    <property type="match status" value="1"/>
</dbReference>
<dbReference type="AlphaFoldDB" id="A0A1F6B3J3"/>
<proteinExistence type="inferred from homology"/>
<evidence type="ECO:0000256" key="2">
    <source>
        <dbReference type="ARBA" id="ARBA00022980"/>
    </source>
</evidence>
<keyword evidence="4" id="KW-0699">rRNA-binding</keyword>
<comment type="similarity">
    <text evidence="1 4">Belongs to the universal ribosomal protein uL23 family.</text>
</comment>
<keyword evidence="4" id="KW-0694">RNA-binding</keyword>
<reference evidence="5 6" key="1">
    <citation type="journal article" date="2016" name="Nat. Commun.">
        <title>Thousands of microbial genomes shed light on interconnected biogeochemical processes in an aquifer system.</title>
        <authorList>
            <person name="Anantharaman K."/>
            <person name="Brown C.T."/>
            <person name="Hug L.A."/>
            <person name="Sharon I."/>
            <person name="Castelle C.J."/>
            <person name="Probst A.J."/>
            <person name="Thomas B.C."/>
            <person name="Singh A."/>
            <person name="Wilkins M.J."/>
            <person name="Karaoz U."/>
            <person name="Brodie E.L."/>
            <person name="Williams K.H."/>
            <person name="Hubbard S.S."/>
            <person name="Banfield J.F."/>
        </authorList>
    </citation>
    <scope>NUCLEOTIDE SEQUENCE [LARGE SCALE GENOMIC DNA]</scope>
</reference>
<keyword evidence="2 4" id="KW-0689">Ribosomal protein</keyword>
<dbReference type="SUPFAM" id="SSF54189">
    <property type="entry name" value="Ribosomal proteins S24e, L23 and L15e"/>
    <property type="match status" value="1"/>
</dbReference>
<evidence type="ECO:0000313" key="6">
    <source>
        <dbReference type="Proteomes" id="UP000176450"/>
    </source>
</evidence>
<keyword evidence="3 4" id="KW-0687">Ribonucleoprotein</keyword>